<dbReference type="Pfam" id="PF03015">
    <property type="entry name" value="Sterile"/>
    <property type="match status" value="1"/>
</dbReference>
<evidence type="ECO:0000313" key="14">
    <source>
        <dbReference type="RefSeq" id="XP_033364031.1"/>
    </source>
</evidence>
<reference evidence="14" key="1">
    <citation type="submission" date="2025-08" db="UniProtKB">
        <authorList>
            <consortium name="RefSeq"/>
        </authorList>
    </citation>
    <scope>IDENTIFICATION</scope>
    <source>
        <tissue evidence="14">Muscle</tissue>
    </source>
</reference>
<name>A0A6J3LH81_9HYME</name>
<dbReference type="GeneID" id="117241891"/>
<dbReference type="Proteomes" id="UP000504631">
    <property type="component" value="Unplaced"/>
</dbReference>
<evidence type="ECO:0000256" key="8">
    <source>
        <dbReference type="ARBA" id="ARBA00023136"/>
    </source>
</evidence>
<evidence type="ECO:0000313" key="13">
    <source>
        <dbReference type="Proteomes" id="UP000504631"/>
    </source>
</evidence>
<feature type="domain" description="Fatty acyl-CoA reductase C-terminal" evidence="11">
    <location>
        <begin position="358"/>
        <end position="450"/>
    </location>
</feature>
<dbReference type="InterPro" id="IPR036291">
    <property type="entry name" value="NAD(P)-bd_dom_sf"/>
</dbReference>
<evidence type="ECO:0000256" key="1">
    <source>
        <dbReference type="ARBA" id="ARBA00004141"/>
    </source>
</evidence>
<dbReference type="AlphaFoldDB" id="A0A6J3LH81"/>
<evidence type="ECO:0000256" key="4">
    <source>
        <dbReference type="ARBA" id="ARBA00022692"/>
    </source>
</evidence>
<evidence type="ECO:0000259" key="12">
    <source>
        <dbReference type="Pfam" id="PF07993"/>
    </source>
</evidence>
<dbReference type="KEGG" id="bvk:117241891"/>
<dbReference type="PANTHER" id="PTHR11011:SF116">
    <property type="entry name" value="FATTY ACYL-COA REDUCTASE CG5065-RELATED"/>
    <property type="match status" value="1"/>
</dbReference>
<dbReference type="GO" id="GO:0080019">
    <property type="term" value="F:alcohol-forming very long-chain fatty acyl-CoA reductase activity"/>
    <property type="evidence" value="ECO:0007669"/>
    <property type="project" value="InterPro"/>
</dbReference>
<dbReference type="InterPro" id="IPR013120">
    <property type="entry name" value="FAR_NAD-bd"/>
</dbReference>
<dbReference type="EC" id="1.2.1.84" evidence="10"/>
<protein>
    <recommendedName>
        <fullName evidence="10">Fatty acyl-CoA reductase</fullName>
        <ecNumber evidence="10">1.2.1.84</ecNumber>
    </recommendedName>
</protein>
<evidence type="ECO:0000256" key="3">
    <source>
        <dbReference type="ARBA" id="ARBA00022516"/>
    </source>
</evidence>
<gene>
    <name evidence="14" type="primary">LOC117241891</name>
</gene>
<dbReference type="Gene3D" id="3.40.50.720">
    <property type="entry name" value="NAD(P)-binding Rossmann-like Domain"/>
    <property type="match status" value="1"/>
</dbReference>
<keyword evidence="7 10" id="KW-0443">Lipid metabolism</keyword>
<keyword evidence="3 10" id="KW-0444">Lipid biosynthesis</keyword>
<keyword evidence="8 10" id="KW-0472">Membrane</keyword>
<keyword evidence="13" id="KW-1185">Reference proteome</keyword>
<dbReference type="CDD" id="cd09071">
    <property type="entry name" value="FAR_C"/>
    <property type="match status" value="1"/>
</dbReference>
<dbReference type="CDD" id="cd05236">
    <property type="entry name" value="FAR-N_SDR_e"/>
    <property type="match status" value="1"/>
</dbReference>
<dbReference type="InterPro" id="IPR026055">
    <property type="entry name" value="FAR"/>
</dbReference>
<dbReference type="SUPFAM" id="SSF51735">
    <property type="entry name" value="NAD(P)-binding Rossmann-fold domains"/>
    <property type="match status" value="1"/>
</dbReference>
<dbReference type="Pfam" id="PF07993">
    <property type="entry name" value="NAD_binding_4"/>
    <property type="match status" value="1"/>
</dbReference>
<keyword evidence="5 10" id="KW-0521">NADP</keyword>
<comment type="similarity">
    <text evidence="2 10">Belongs to the fatty acyl-CoA reductase family.</text>
</comment>
<keyword evidence="6 10" id="KW-1133">Transmembrane helix</keyword>
<comment type="catalytic activity">
    <reaction evidence="9 10">
        <text>a long-chain fatty acyl-CoA + 2 NADPH + 2 H(+) = a long-chain primary fatty alcohol + 2 NADP(+) + CoA</text>
        <dbReference type="Rhea" id="RHEA:52716"/>
        <dbReference type="ChEBI" id="CHEBI:15378"/>
        <dbReference type="ChEBI" id="CHEBI:57287"/>
        <dbReference type="ChEBI" id="CHEBI:57783"/>
        <dbReference type="ChEBI" id="CHEBI:58349"/>
        <dbReference type="ChEBI" id="CHEBI:77396"/>
        <dbReference type="ChEBI" id="CHEBI:83139"/>
        <dbReference type="EC" id="1.2.1.84"/>
    </reaction>
</comment>
<keyword evidence="10" id="KW-0560">Oxidoreductase</keyword>
<organism evidence="13 14">
    <name type="scientific">Bombus vosnesenskii</name>
    <dbReference type="NCBI Taxonomy" id="207650"/>
    <lineage>
        <taxon>Eukaryota</taxon>
        <taxon>Metazoa</taxon>
        <taxon>Ecdysozoa</taxon>
        <taxon>Arthropoda</taxon>
        <taxon>Hexapoda</taxon>
        <taxon>Insecta</taxon>
        <taxon>Pterygota</taxon>
        <taxon>Neoptera</taxon>
        <taxon>Endopterygota</taxon>
        <taxon>Hymenoptera</taxon>
        <taxon>Apocrita</taxon>
        <taxon>Aculeata</taxon>
        <taxon>Apoidea</taxon>
        <taxon>Anthophila</taxon>
        <taxon>Apidae</taxon>
        <taxon>Bombus</taxon>
        <taxon>Pyrobombus</taxon>
    </lineage>
</organism>
<feature type="transmembrane region" description="Helical" evidence="10">
    <location>
        <begin position="349"/>
        <end position="372"/>
    </location>
</feature>
<feature type="transmembrane region" description="Helical" evidence="10">
    <location>
        <begin position="465"/>
        <end position="488"/>
    </location>
</feature>
<evidence type="ECO:0000256" key="9">
    <source>
        <dbReference type="ARBA" id="ARBA00052530"/>
    </source>
</evidence>
<feature type="domain" description="Thioester reductase (TE)" evidence="12">
    <location>
        <begin position="19"/>
        <end position="287"/>
    </location>
</feature>
<accession>A0A6J3LH81</accession>
<keyword evidence="4 10" id="KW-0812">Transmembrane</keyword>
<proteinExistence type="inferred from homology"/>
<dbReference type="GO" id="GO:0016020">
    <property type="term" value="C:membrane"/>
    <property type="evidence" value="ECO:0007669"/>
    <property type="project" value="UniProtKB-SubCell"/>
</dbReference>
<evidence type="ECO:0000256" key="6">
    <source>
        <dbReference type="ARBA" id="ARBA00022989"/>
    </source>
</evidence>
<dbReference type="InterPro" id="IPR033640">
    <property type="entry name" value="FAR_C"/>
</dbReference>
<dbReference type="GO" id="GO:0102965">
    <property type="term" value="F:alcohol-forming long-chain fatty acyl-CoA reductase activity"/>
    <property type="evidence" value="ECO:0007669"/>
    <property type="project" value="UniProtKB-EC"/>
</dbReference>
<evidence type="ECO:0000256" key="5">
    <source>
        <dbReference type="ARBA" id="ARBA00022857"/>
    </source>
</evidence>
<dbReference type="FunFam" id="3.40.50.720:FF:000143">
    <property type="entry name" value="Fatty acyl-CoA reductase"/>
    <property type="match status" value="1"/>
</dbReference>
<dbReference type="GO" id="GO:0005777">
    <property type="term" value="C:peroxisome"/>
    <property type="evidence" value="ECO:0007669"/>
    <property type="project" value="TreeGrafter"/>
</dbReference>
<dbReference type="PANTHER" id="PTHR11011">
    <property type="entry name" value="MALE STERILITY PROTEIN 2-RELATED"/>
    <property type="match status" value="1"/>
</dbReference>
<dbReference type="RefSeq" id="XP_033364031.1">
    <property type="nucleotide sequence ID" value="XM_033508140.1"/>
</dbReference>
<dbReference type="GO" id="GO:0035336">
    <property type="term" value="P:long-chain fatty-acyl-CoA metabolic process"/>
    <property type="evidence" value="ECO:0007669"/>
    <property type="project" value="TreeGrafter"/>
</dbReference>
<evidence type="ECO:0000256" key="2">
    <source>
        <dbReference type="ARBA" id="ARBA00005928"/>
    </source>
</evidence>
<evidence type="ECO:0000259" key="11">
    <source>
        <dbReference type="Pfam" id="PF03015"/>
    </source>
</evidence>
<sequence length="504" mass="57619">MASDVASVSAWFQGRNVFVTGGSGFMGKVLIYKLLLSCHDLGNIYVLVRKKKDVDPQSRLKLMMQEIPLKMIEEKHPEKLEKIILIPGDTTCKGLALSTADKQRLMDEVSVVFHMAANVKFDLTLKEAVTINTFGTKNVTDLVKQLPHLKSFIHVSTSYCHCNEPILEEKYYPCDMDPEEIIEMVNTRPDDFLELMTPTVLRGLPNTYSFSKALAEDLVQKCGVPAGIARPSIVVASWKEPKPGWVDNLNGPTGLMVAAGKGVVRSVLCNYDYKMNIIPCDIAINAIILLAWKVGKENTKKPLFMNVTDGIENSISWGWAVDTGKKYTTMYPFTGVLWYPGGSLTTLKWFHWLRVILFHYIPALLIDSLVLLTGNKPFLIKVHNRINLGIKLIQYYTTKQWNFPNDRMKELQSEMNSSDKEEFFIDTSEIDWDEFMSIYILGTRQYCLKDDLSTIPRARKVLRCLYFADWLVKIGFAIFFAWFIYLWIYSFEERIAAVFKVNEI</sequence>
<comment type="function">
    <text evidence="10">Catalyzes the reduction of fatty acyl-CoA to fatty alcohols.</text>
</comment>
<evidence type="ECO:0000256" key="7">
    <source>
        <dbReference type="ARBA" id="ARBA00023098"/>
    </source>
</evidence>
<evidence type="ECO:0000256" key="10">
    <source>
        <dbReference type="RuleBase" id="RU363097"/>
    </source>
</evidence>
<comment type="subcellular location">
    <subcellularLocation>
        <location evidence="1">Membrane</location>
        <topology evidence="1">Multi-pass membrane protein</topology>
    </subcellularLocation>
</comment>